<evidence type="ECO:0000313" key="2">
    <source>
        <dbReference type="EMBL" id="KAK2776641.1"/>
    </source>
</evidence>
<dbReference type="AlphaFoldDB" id="A0AAE0DCT6"/>
<protein>
    <submittedName>
        <fullName evidence="2">Uncharacterized protein</fullName>
    </submittedName>
</protein>
<name>A0AAE0DCT6_COLKA</name>
<gene>
    <name evidence="2" type="ORF">CKAH01_12291</name>
</gene>
<organism evidence="2 3">
    <name type="scientific">Colletotrichum kahawae</name>
    <name type="common">Coffee berry disease fungus</name>
    <dbReference type="NCBI Taxonomy" id="34407"/>
    <lineage>
        <taxon>Eukaryota</taxon>
        <taxon>Fungi</taxon>
        <taxon>Dikarya</taxon>
        <taxon>Ascomycota</taxon>
        <taxon>Pezizomycotina</taxon>
        <taxon>Sordariomycetes</taxon>
        <taxon>Hypocreomycetidae</taxon>
        <taxon>Glomerellales</taxon>
        <taxon>Glomerellaceae</taxon>
        <taxon>Colletotrichum</taxon>
        <taxon>Colletotrichum gloeosporioides species complex</taxon>
    </lineage>
</organism>
<dbReference type="Proteomes" id="UP001281614">
    <property type="component" value="Unassembled WGS sequence"/>
</dbReference>
<accession>A0AAE0DCT6</accession>
<comment type="caution">
    <text evidence="2">The sequence shown here is derived from an EMBL/GenBank/DDBJ whole genome shotgun (WGS) entry which is preliminary data.</text>
</comment>
<proteinExistence type="predicted"/>
<reference evidence="2" key="1">
    <citation type="submission" date="2023-02" db="EMBL/GenBank/DDBJ databases">
        <title>Colletotrichum kahawae CIFC_Que2 genome sequencing and assembly.</title>
        <authorList>
            <person name="Baroncelli R."/>
        </authorList>
    </citation>
    <scope>NUCLEOTIDE SEQUENCE</scope>
    <source>
        <strain evidence="2">CIFC_Que2</strain>
    </source>
</reference>
<evidence type="ECO:0000313" key="3">
    <source>
        <dbReference type="Proteomes" id="UP001281614"/>
    </source>
</evidence>
<keyword evidence="3" id="KW-1185">Reference proteome</keyword>
<sequence length="352" mass="40796">MAFVQPDYVAVGRQIKYGKVYSDDREASTNAYWDYENQMMFPVAESFLTGREDYPDTRSGLKFDRTVSQMSPDGSRVTKVVTGEDKRPGAPKGEIKKAEDDVENKSLLVMVSDGLSQLYCHTTVGTTFRVWRIESTARRLEPLFGHYSRADRDAYIDIRTSFGQYEWHRLGSLVKNEAIRPLEEFGVQHYLVASPEWMVKVDKMQRRLEAQEHRRLQEALNVQEANEQYEQEHFTQMEEGELGQEDCNPTIPYEPDNMDEGGPSHTEYFHQTGTHQPEAGPSRKTPRSSRPEVQGSSRREKQVTLEKRTFGGYKFLWKGKTVTTEKTEWDLQGNILYLKEVWQGYCVWGYKP</sequence>
<dbReference type="EMBL" id="VYYT01000025">
    <property type="protein sequence ID" value="KAK2776641.1"/>
    <property type="molecule type" value="Genomic_DNA"/>
</dbReference>
<feature type="region of interest" description="Disordered" evidence="1">
    <location>
        <begin position="239"/>
        <end position="304"/>
    </location>
</feature>
<evidence type="ECO:0000256" key="1">
    <source>
        <dbReference type="SAM" id="MobiDB-lite"/>
    </source>
</evidence>